<dbReference type="PANTHER" id="PTHR40518">
    <property type="entry name" value="ACETOACETATE DECARBOXYLASE"/>
    <property type="match status" value="1"/>
</dbReference>
<keyword evidence="2" id="KW-1185">Reference proteome</keyword>
<reference evidence="2" key="1">
    <citation type="journal article" date="2015" name="Genome Announc.">
        <title>Genome sequence of the AIDS-associated pathogen Penicillium marneffei (ATCC18224) and its near taxonomic relative Talaromyces stipitatus (ATCC10500).</title>
        <authorList>
            <person name="Nierman W.C."/>
            <person name="Fedorova-Abrams N.D."/>
            <person name="Andrianopoulos A."/>
        </authorList>
    </citation>
    <scope>NUCLEOTIDE SEQUENCE [LARGE SCALE GENOMIC DNA]</scope>
    <source>
        <strain evidence="2">ATCC 18224 / CBS 334.59 / QM 7333</strain>
    </source>
</reference>
<dbReference type="InterPro" id="IPR023375">
    <property type="entry name" value="ADC_dom_sf"/>
</dbReference>
<protein>
    <submittedName>
        <fullName evidence="1">Uncharacterized protein</fullName>
    </submittedName>
</protein>
<dbReference type="VEuPathDB" id="FungiDB:PMAA_058430"/>
<dbReference type="PANTHER" id="PTHR40518:SF1">
    <property type="entry name" value="ACETOACETATE DECARBOXYLASE"/>
    <property type="match status" value="1"/>
</dbReference>
<accession>B6QLT6</accession>
<dbReference type="OrthoDB" id="9970474at2759"/>
<evidence type="ECO:0000313" key="1">
    <source>
        <dbReference type="EMBL" id="EEA22063.1"/>
    </source>
</evidence>
<sequence length="341" mass="37465">MQTLVDIKLSGIKQTQTNLLHICIMLMDFIPRSPDPAVPGSLPPSADIPVAPPPWTLKAKLWTFIYRDINETNTSEPTTSLNPNNAAEILQDVLAPGSYNPMEVIHPDALRRLDNGKSQLNGMGSAAKALLIIRYDDSDVGPYDEVMVIPGFFVNPHTGKRHARISNIYVSTDASVWNGRRNWNIPKHRARFVFEPVGQRDQLVKIYHPEDSAAPLDPKRPFFTALLKGSALPNLPLPAMAPAGLVQPPLAAPRYRNESTTTAAVIATDDPKNGRENPWLMITPTYKGSWGLAYISKAPTKGDEESLESYGDGISLPKMNAWSVGSYFEGIIDFPASKIVS</sequence>
<organism evidence="1 2">
    <name type="scientific">Talaromyces marneffei (strain ATCC 18224 / CBS 334.59 / QM 7333)</name>
    <name type="common">Penicillium marneffei</name>
    <dbReference type="NCBI Taxonomy" id="441960"/>
    <lineage>
        <taxon>Eukaryota</taxon>
        <taxon>Fungi</taxon>
        <taxon>Dikarya</taxon>
        <taxon>Ascomycota</taxon>
        <taxon>Pezizomycotina</taxon>
        <taxon>Eurotiomycetes</taxon>
        <taxon>Eurotiomycetidae</taxon>
        <taxon>Eurotiales</taxon>
        <taxon>Trichocomaceae</taxon>
        <taxon>Talaromyces</taxon>
        <taxon>Talaromyces sect. Talaromyces</taxon>
    </lineage>
</organism>
<dbReference type="Gene3D" id="2.40.400.10">
    <property type="entry name" value="Acetoacetate decarboxylase-like"/>
    <property type="match status" value="1"/>
</dbReference>
<proteinExistence type="predicted"/>
<dbReference type="PhylomeDB" id="B6QLT6"/>
<dbReference type="SUPFAM" id="SSF160104">
    <property type="entry name" value="Acetoacetate decarboxylase-like"/>
    <property type="match status" value="1"/>
</dbReference>
<gene>
    <name evidence="1" type="ORF">PMAA_058430</name>
</gene>
<dbReference type="AlphaFoldDB" id="B6QLT6"/>
<name>B6QLT6_TALMQ</name>
<dbReference type="EMBL" id="DS995903">
    <property type="protein sequence ID" value="EEA22063.1"/>
    <property type="molecule type" value="Genomic_DNA"/>
</dbReference>
<dbReference type="HOGENOM" id="CLU_050866_1_1_1"/>
<dbReference type="Proteomes" id="UP000001294">
    <property type="component" value="Unassembled WGS sequence"/>
</dbReference>
<evidence type="ECO:0000313" key="2">
    <source>
        <dbReference type="Proteomes" id="UP000001294"/>
    </source>
</evidence>